<dbReference type="PANTHER" id="PTHR43214:SF43">
    <property type="entry name" value="TWO-COMPONENT RESPONSE REGULATOR"/>
    <property type="match status" value="1"/>
</dbReference>
<dbReference type="CDD" id="cd06170">
    <property type="entry name" value="LuxR_C_like"/>
    <property type="match status" value="1"/>
</dbReference>
<dbReference type="Pfam" id="PF00196">
    <property type="entry name" value="GerE"/>
    <property type="match status" value="1"/>
</dbReference>
<dbReference type="RefSeq" id="WP_221031174.1">
    <property type="nucleotide sequence ID" value="NZ_CP139781.1"/>
</dbReference>
<dbReference type="Gene3D" id="3.40.50.2300">
    <property type="match status" value="1"/>
</dbReference>
<dbReference type="InterPro" id="IPR001789">
    <property type="entry name" value="Sig_transdc_resp-reg_receiver"/>
</dbReference>
<dbReference type="SMART" id="SM00448">
    <property type="entry name" value="REC"/>
    <property type="match status" value="1"/>
</dbReference>
<evidence type="ECO:0000256" key="3">
    <source>
        <dbReference type="PROSITE-ProRule" id="PRU00169"/>
    </source>
</evidence>
<dbReference type="CDD" id="cd17535">
    <property type="entry name" value="REC_NarL-like"/>
    <property type="match status" value="1"/>
</dbReference>
<dbReference type="PROSITE" id="PS00622">
    <property type="entry name" value="HTH_LUXR_1"/>
    <property type="match status" value="1"/>
</dbReference>
<feature type="domain" description="HTH luxR-type" evidence="4">
    <location>
        <begin position="160"/>
        <end position="225"/>
    </location>
</feature>
<keyword evidence="7" id="KW-1185">Reference proteome</keyword>
<feature type="domain" description="Response regulatory" evidence="5">
    <location>
        <begin position="17"/>
        <end position="133"/>
    </location>
</feature>
<dbReference type="InterPro" id="IPR000792">
    <property type="entry name" value="Tscrpt_reg_LuxR_C"/>
</dbReference>
<evidence type="ECO:0000259" key="5">
    <source>
        <dbReference type="PROSITE" id="PS50110"/>
    </source>
</evidence>
<dbReference type="SUPFAM" id="SSF52172">
    <property type="entry name" value="CheY-like"/>
    <property type="match status" value="1"/>
</dbReference>
<keyword evidence="1 3" id="KW-0597">Phosphoprotein</keyword>
<reference evidence="6 7" key="2">
    <citation type="submission" date="2023-12" db="EMBL/GenBank/DDBJ databases">
        <title>Description of an unclassified Opitutus bacterium of Verrucomicrobiota.</title>
        <authorList>
            <person name="Zhang D.-F."/>
        </authorList>
    </citation>
    <scope>NUCLEOTIDE SEQUENCE [LARGE SCALE GENOMIC DNA]</scope>
    <source>
        <strain evidence="6 7">WL0086</strain>
    </source>
</reference>
<dbReference type="InterPro" id="IPR039420">
    <property type="entry name" value="WalR-like"/>
</dbReference>
<evidence type="ECO:0000256" key="1">
    <source>
        <dbReference type="ARBA" id="ARBA00022553"/>
    </source>
</evidence>
<name>A0ABZ1C3G0_9BACT</name>
<dbReference type="InterPro" id="IPR058245">
    <property type="entry name" value="NreC/VraR/RcsB-like_REC"/>
</dbReference>
<dbReference type="PRINTS" id="PR00038">
    <property type="entry name" value="HTHLUXR"/>
</dbReference>
<gene>
    <name evidence="6" type="ORF">K1X11_015630</name>
</gene>
<dbReference type="InterPro" id="IPR011006">
    <property type="entry name" value="CheY-like_superfamily"/>
</dbReference>
<dbReference type="SUPFAM" id="SSF46894">
    <property type="entry name" value="C-terminal effector domain of the bipartite response regulators"/>
    <property type="match status" value="1"/>
</dbReference>
<feature type="modified residue" description="4-aspartylphosphate" evidence="3">
    <location>
        <position position="68"/>
    </location>
</feature>
<dbReference type="PROSITE" id="PS50110">
    <property type="entry name" value="RESPONSE_REGULATORY"/>
    <property type="match status" value="1"/>
</dbReference>
<evidence type="ECO:0000313" key="7">
    <source>
        <dbReference type="Proteomes" id="UP000738431"/>
    </source>
</evidence>
<accession>A0ABZ1C3G0</accession>
<organism evidence="6 7">
    <name type="scientific">Actomonas aquatica</name>
    <dbReference type="NCBI Taxonomy" id="2866162"/>
    <lineage>
        <taxon>Bacteria</taxon>
        <taxon>Pseudomonadati</taxon>
        <taxon>Verrucomicrobiota</taxon>
        <taxon>Opitutia</taxon>
        <taxon>Opitutales</taxon>
        <taxon>Opitutaceae</taxon>
        <taxon>Actomonas</taxon>
    </lineage>
</organism>
<dbReference type="EMBL" id="CP139781">
    <property type="protein sequence ID" value="WRQ86246.1"/>
    <property type="molecule type" value="Genomic_DNA"/>
</dbReference>
<reference evidence="6 7" key="1">
    <citation type="submission" date="2021-08" db="EMBL/GenBank/DDBJ databases">
        <authorList>
            <person name="Zhang D."/>
            <person name="Zhang A."/>
            <person name="Wang L."/>
        </authorList>
    </citation>
    <scope>NUCLEOTIDE SEQUENCE [LARGE SCALE GENOMIC DNA]</scope>
    <source>
        <strain evidence="6 7">WL0086</strain>
    </source>
</reference>
<keyword evidence="2" id="KW-0238">DNA-binding</keyword>
<protein>
    <submittedName>
        <fullName evidence="6">Response regulator transcription factor</fullName>
    </submittedName>
</protein>
<evidence type="ECO:0000256" key="2">
    <source>
        <dbReference type="ARBA" id="ARBA00023125"/>
    </source>
</evidence>
<dbReference type="PANTHER" id="PTHR43214">
    <property type="entry name" value="TWO-COMPONENT RESPONSE REGULATOR"/>
    <property type="match status" value="1"/>
</dbReference>
<dbReference type="Pfam" id="PF00072">
    <property type="entry name" value="Response_reg"/>
    <property type="match status" value="1"/>
</dbReference>
<dbReference type="InterPro" id="IPR016032">
    <property type="entry name" value="Sig_transdc_resp-reg_C-effctor"/>
</dbReference>
<evidence type="ECO:0000313" key="6">
    <source>
        <dbReference type="EMBL" id="WRQ86246.1"/>
    </source>
</evidence>
<dbReference type="PROSITE" id="PS50043">
    <property type="entry name" value="HTH_LUXR_2"/>
    <property type="match status" value="1"/>
</dbReference>
<dbReference type="SMART" id="SM00421">
    <property type="entry name" value="HTH_LUXR"/>
    <property type="match status" value="1"/>
</dbReference>
<dbReference type="Proteomes" id="UP000738431">
    <property type="component" value="Chromosome"/>
</dbReference>
<proteinExistence type="predicted"/>
<evidence type="ECO:0000259" key="4">
    <source>
        <dbReference type="PROSITE" id="PS50043"/>
    </source>
</evidence>
<sequence length="235" mass="25371">MSASASTAPATGSTSISVALVEDDDGLRDILTGWINETDGFRFTQAFPDAETAIADLPAIAPDVALVDINLPGKSGIECVRELKLQLPKTQFVMLTVYDDANYIFDALAAGATGYLLKRSRREELVAALQDVHTGGSPMSSNIARKVVQSLQKPAAAPQVENPADKLSKREYEVLALLAQGFLYKEIADSLGVSFQTVNTYVRRIYEKLHVHSRSQAVALIAQLPADLPKPGTER</sequence>